<keyword evidence="3" id="KW-1185">Reference proteome</keyword>
<dbReference type="AlphaFoldDB" id="A0A1G6S6R2"/>
<dbReference type="SUPFAM" id="SSF55136">
    <property type="entry name" value="Probable bacterial effector-binding domain"/>
    <property type="match status" value="1"/>
</dbReference>
<dbReference type="Pfam" id="PF06445">
    <property type="entry name" value="GyrI-like"/>
    <property type="match status" value="1"/>
</dbReference>
<dbReference type="OrthoDB" id="795001at2"/>
<proteinExistence type="predicted"/>
<dbReference type="STRING" id="187868.SAMN05192589_104361"/>
<feature type="domain" description="AraC effector-binding" evidence="1">
    <location>
        <begin position="3"/>
        <end position="153"/>
    </location>
</feature>
<evidence type="ECO:0000313" key="3">
    <source>
        <dbReference type="Proteomes" id="UP000198781"/>
    </source>
</evidence>
<dbReference type="Gene3D" id="3.20.80.10">
    <property type="entry name" value="Regulatory factor, effector binding domain"/>
    <property type="match status" value="1"/>
</dbReference>
<dbReference type="InterPro" id="IPR029442">
    <property type="entry name" value="GyrI-like"/>
</dbReference>
<dbReference type="EMBL" id="FMZC01000004">
    <property type="protein sequence ID" value="SDD12622.1"/>
    <property type="molecule type" value="Genomic_DNA"/>
</dbReference>
<dbReference type="SMART" id="SM00871">
    <property type="entry name" value="AraC_E_bind"/>
    <property type="match status" value="1"/>
</dbReference>
<accession>A0A1G6S6R2</accession>
<reference evidence="2 3" key="1">
    <citation type="submission" date="2016-10" db="EMBL/GenBank/DDBJ databases">
        <authorList>
            <person name="de Groot N.N."/>
        </authorList>
    </citation>
    <scope>NUCLEOTIDE SEQUENCE [LARGE SCALE GENOMIC DNA]</scope>
    <source>
        <strain evidence="2 3">DSM 16619</strain>
    </source>
</reference>
<sequence>MNETPHIADLPARHTAFIHVTCTREEIQQVMGQGVRDLMDAIAAQGVSPAGPWFTHHRRRPTDTFDFEISVPVAAPVGPVGRMQPGEWPAMRVARTVHCGRYEDLAQAWGEFLQWIEGQGLRPTSELWECYLTGPETGSDPAAWRTELNQPLQD</sequence>
<organism evidence="2 3">
    <name type="scientific">Paracidovorax valerianellae</name>
    <dbReference type="NCBI Taxonomy" id="187868"/>
    <lineage>
        <taxon>Bacteria</taxon>
        <taxon>Pseudomonadati</taxon>
        <taxon>Pseudomonadota</taxon>
        <taxon>Betaproteobacteria</taxon>
        <taxon>Burkholderiales</taxon>
        <taxon>Comamonadaceae</taxon>
        <taxon>Paracidovorax</taxon>
    </lineage>
</organism>
<dbReference type="RefSeq" id="WP_092742763.1">
    <property type="nucleotide sequence ID" value="NZ_FMZC01000004.1"/>
</dbReference>
<name>A0A1G6S6R2_9BURK</name>
<dbReference type="Proteomes" id="UP000198781">
    <property type="component" value="Unassembled WGS sequence"/>
</dbReference>
<dbReference type="InterPro" id="IPR011256">
    <property type="entry name" value="Reg_factor_effector_dom_sf"/>
</dbReference>
<evidence type="ECO:0000259" key="1">
    <source>
        <dbReference type="SMART" id="SM00871"/>
    </source>
</evidence>
<protein>
    <submittedName>
        <fullName evidence="2">Effector-binding domain-containing protein</fullName>
    </submittedName>
</protein>
<dbReference type="InterPro" id="IPR010499">
    <property type="entry name" value="AraC_E-bd"/>
</dbReference>
<evidence type="ECO:0000313" key="2">
    <source>
        <dbReference type="EMBL" id="SDD12622.1"/>
    </source>
</evidence>
<gene>
    <name evidence="2" type="ORF">SAMN05192589_104361</name>
</gene>